<keyword evidence="1" id="KW-1133">Transmembrane helix</keyword>
<feature type="domain" description="TIR" evidence="2">
    <location>
        <begin position="6"/>
        <end position="146"/>
    </location>
</feature>
<dbReference type="SUPFAM" id="SSF52200">
    <property type="entry name" value="Toll/Interleukin receptor TIR domain"/>
    <property type="match status" value="1"/>
</dbReference>
<gene>
    <name evidence="3" type="ORF">HQN59_15400</name>
</gene>
<protein>
    <submittedName>
        <fullName evidence="3">Toll/interleukin-1 receptor domain-containing protein</fullName>
    </submittedName>
</protein>
<reference evidence="3 4" key="1">
    <citation type="submission" date="2020-06" db="EMBL/GenBank/DDBJ databases">
        <title>Schlegella sp. ID0723 isolated from air conditioner.</title>
        <authorList>
            <person name="Kim D.Y."/>
            <person name="Kim D.-U."/>
        </authorList>
    </citation>
    <scope>NUCLEOTIDE SEQUENCE [LARGE SCALE GENOMIC DNA]</scope>
    <source>
        <strain evidence="3 4">ID0723</strain>
    </source>
</reference>
<keyword evidence="1" id="KW-0472">Membrane</keyword>
<dbReference type="Proteomes" id="UP000529637">
    <property type="component" value="Unassembled WGS sequence"/>
</dbReference>
<evidence type="ECO:0000313" key="3">
    <source>
        <dbReference type="EMBL" id="NUZ07148.1"/>
    </source>
</evidence>
<dbReference type="RefSeq" id="WP_176070005.1">
    <property type="nucleotide sequence ID" value="NZ_JABWMJ010000007.1"/>
</dbReference>
<sequence length="351" mass="38444">MTARLFISYRASDGADKATALARDLEELYGDEQIFLDKDDLGAGVPWRAEVARTLQARPILLVLVTPDYLGATDAEGRRRIDDPRDPTRIELADALAANAHIVPLMCDGVPAIPASADLPPPFDQLLERTWRRLRAYDWREDFARLVRDLDGLGLERLGAGGGAATAALAAAARRRRLVVGAAGLAVVTAGAGGWLWLRSRQRDLSGRWRVRIGARGATTARTADAMLVDVVHDGATIRFASGPVDIRNDPDWRDYRAFWRQRTGADLTHVLYRADGEVLTQSGEPIGAAVERGALLRVTAALRVLTEAGGEPIDSGSFRGTVEDDDRRIRGRLWLNSEQAERVVELRRDG</sequence>
<dbReference type="Pfam" id="PF13676">
    <property type="entry name" value="TIR_2"/>
    <property type="match status" value="1"/>
</dbReference>
<keyword evidence="4" id="KW-1185">Reference proteome</keyword>
<accession>A0A7Y6NPV6</accession>
<organism evidence="3 4">
    <name type="scientific">Piscinibacter koreensis</name>
    <dbReference type="NCBI Taxonomy" id="2742824"/>
    <lineage>
        <taxon>Bacteria</taxon>
        <taxon>Pseudomonadati</taxon>
        <taxon>Pseudomonadota</taxon>
        <taxon>Betaproteobacteria</taxon>
        <taxon>Burkholderiales</taxon>
        <taxon>Sphaerotilaceae</taxon>
        <taxon>Piscinibacter</taxon>
    </lineage>
</organism>
<dbReference type="InterPro" id="IPR000157">
    <property type="entry name" value="TIR_dom"/>
</dbReference>
<evidence type="ECO:0000259" key="2">
    <source>
        <dbReference type="Pfam" id="PF13676"/>
    </source>
</evidence>
<name>A0A7Y6NPV6_9BURK</name>
<dbReference type="Gene3D" id="3.40.50.10140">
    <property type="entry name" value="Toll/interleukin-1 receptor homology (TIR) domain"/>
    <property type="match status" value="1"/>
</dbReference>
<dbReference type="EMBL" id="JABWMJ010000007">
    <property type="protein sequence ID" value="NUZ07148.1"/>
    <property type="molecule type" value="Genomic_DNA"/>
</dbReference>
<keyword evidence="3" id="KW-0675">Receptor</keyword>
<dbReference type="AlphaFoldDB" id="A0A7Y6NPV6"/>
<feature type="transmembrane region" description="Helical" evidence="1">
    <location>
        <begin position="178"/>
        <end position="198"/>
    </location>
</feature>
<keyword evidence="1" id="KW-0812">Transmembrane</keyword>
<proteinExistence type="predicted"/>
<dbReference type="InterPro" id="IPR035897">
    <property type="entry name" value="Toll_tir_struct_dom_sf"/>
</dbReference>
<dbReference type="GO" id="GO:0007165">
    <property type="term" value="P:signal transduction"/>
    <property type="evidence" value="ECO:0007669"/>
    <property type="project" value="InterPro"/>
</dbReference>
<evidence type="ECO:0000256" key="1">
    <source>
        <dbReference type="SAM" id="Phobius"/>
    </source>
</evidence>
<evidence type="ECO:0000313" key="4">
    <source>
        <dbReference type="Proteomes" id="UP000529637"/>
    </source>
</evidence>
<comment type="caution">
    <text evidence="3">The sequence shown here is derived from an EMBL/GenBank/DDBJ whole genome shotgun (WGS) entry which is preliminary data.</text>
</comment>